<dbReference type="AlphaFoldDB" id="A0A5B8RYX4"/>
<feature type="region of interest" description="Disordered" evidence="4">
    <location>
        <begin position="169"/>
        <end position="195"/>
    </location>
</feature>
<feature type="domain" description="HipA N-terminal subdomain 1" evidence="6">
    <location>
        <begin position="13"/>
        <end position="112"/>
    </location>
</feature>
<name>A0A5B8RYX4_9BURK</name>
<evidence type="ECO:0000256" key="3">
    <source>
        <dbReference type="ARBA" id="ARBA00022777"/>
    </source>
</evidence>
<sequence length="433" mass="47535">MKRLAVHYCGWGEDWPLGLLADDGTTLLFEYAPEALAQGLELSPLHLKLRATAYGSFPPHLLRLPGLIADSLPDGWGLLLMDRLFRQQGLRHPGPLDRLAFIGDRAMGALRFVPATEPDAEEPDWNLLALAKESERALTGEAGVALRELALTGGSPQGARPKALVQYDAGSGHVSPAGPPQGAQRPLGGQERSDVGARISTRGDAPGSPWLVKFPAQGEHKEVCAIEQMYAELARDCGLEVPASAWFDLSSRLAAFGVARFDREQGLRVPVHSLAGLLQVDFRLPGSADYTALLRATRLLTRDEREVEKAYARAVFNVLFHNRDDHPKNFAWRLGRDRRWRLAPAFDLTFSEGPMGQHHMDVCGEGNAVQRSHLLRLASEGGVAAKAAEVTIDRMLAQVATFSQRAAAYPIRRTTVQRMKASIHNCQEQLMRD</sequence>
<accession>A0A5B8RYX4</accession>
<evidence type="ECO:0000256" key="1">
    <source>
        <dbReference type="ARBA" id="ARBA00010164"/>
    </source>
</evidence>
<dbReference type="GO" id="GO:0004674">
    <property type="term" value="F:protein serine/threonine kinase activity"/>
    <property type="evidence" value="ECO:0007669"/>
    <property type="project" value="TreeGrafter"/>
</dbReference>
<keyword evidence="3" id="KW-0418">Kinase</keyword>
<comment type="similarity">
    <text evidence="1">Belongs to the HipA Ser/Thr kinase family.</text>
</comment>
<evidence type="ECO:0000313" key="7">
    <source>
        <dbReference type="EMBL" id="QEA13938.1"/>
    </source>
</evidence>
<evidence type="ECO:0000256" key="2">
    <source>
        <dbReference type="ARBA" id="ARBA00022679"/>
    </source>
</evidence>
<dbReference type="Pfam" id="PF07804">
    <property type="entry name" value="HipA_C"/>
    <property type="match status" value="1"/>
</dbReference>
<dbReference type="Pfam" id="PF13657">
    <property type="entry name" value="Couple_hipA"/>
    <property type="match status" value="1"/>
</dbReference>
<dbReference type="Proteomes" id="UP000321199">
    <property type="component" value="Chromosome"/>
</dbReference>
<dbReference type="PANTHER" id="PTHR37419">
    <property type="entry name" value="SERINE/THREONINE-PROTEIN KINASE TOXIN HIPA"/>
    <property type="match status" value="1"/>
</dbReference>
<gene>
    <name evidence="7" type="ORF">FOZ74_13400</name>
</gene>
<keyword evidence="2" id="KW-0808">Transferase</keyword>
<keyword evidence="8" id="KW-1185">Reference proteome</keyword>
<evidence type="ECO:0000259" key="6">
    <source>
        <dbReference type="Pfam" id="PF13657"/>
    </source>
</evidence>
<dbReference type="InterPro" id="IPR017508">
    <property type="entry name" value="HipA_N1"/>
</dbReference>
<dbReference type="EMBL" id="CP042344">
    <property type="protein sequence ID" value="QEA13938.1"/>
    <property type="molecule type" value="Genomic_DNA"/>
</dbReference>
<feature type="domain" description="HipA-like C-terminal" evidence="5">
    <location>
        <begin position="155"/>
        <end position="400"/>
    </location>
</feature>
<evidence type="ECO:0000313" key="8">
    <source>
        <dbReference type="Proteomes" id="UP000321199"/>
    </source>
</evidence>
<dbReference type="InterPro" id="IPR012893">
    <property type="entry name" value="HipA-like_C"/>
</dbReference>
<dbReference type="PANTHER" id="PTHR37419:SF8">
    <property type="entry name" value="TOXIN YJJJ"/>
    <property type="match status" value="1"/>
</dbReference>
<dbReference type="InterPro" id="IPR052028">
    <property type="entry name" value="HipA_Ser/Thr_kinase"/>
</dbReference>
<protein>
    <submittedName>
        <fullName evidence="7">Type II toxin-antitoxin system HipA family toxin</fullName>
    </submittedName>
</protein>
<dbReference type="KEGG" id="cof:FOZ74_13400"/>
<dbReference type="GO" id="GO:0005829">
    <property type="term" value="C:cytosol"/>
    <property type="evidence" value="ECO:0007669"/>
    <property type="project" value="TreeGrafter"/>
</dbReference>
<evidence type="ECO:0000259" key="5">
    <source>
        <dbReference type="Pfam" id="PF07804"/>
    </source>
</evidence>
<proteinExistence type="inferred from homology"/>
<dbReference type="OrthoDB" id="9805913at2"/>
<reference evidence="7 8" key="1">
    <citation type="submission" date="2019-07" db="EMBL/GenBank/DDBJ databases">
        <title>Complete genome sequence of Comamonas sp. NLF 7-7 isolated from livestock.</title>
        <authorList>
            <person name="Kim D.H."/>
            <person name="Kim J.G."/>
        </authorList>
    </citation>
    <scope>NUCLEOTIDE SEQUENCE [LARGE SCALE GENOMIC DNA]</scope>
    <source>
        <strain evidence="7 8">NLF 7-7</strain>
    </source>
</reference>
<evidence type="ECO:0000256" key="4">
    <source>
        <dbReference type="SAM" id="MobiDB-lite"/>
    </source>
</evidence>
<organism evidence="7 8">
    <name type="scientific">Comamonas flocculans</name>
    <dbReference type="NCBI Taxonomy" id="2597701"/>
    <lineage>
        <taxon>Bacteria</taxon>
        <taxon>Pseudomonadati</taxon>
        <taxon>Pseudomonadota</taxon>
        <taxon>Betaproteobacteria</taxon>
        <taxon>Burkholderiales</taxon>
        <taxon>Comamonadaceae</taxon>
        <taxon>Comamonas</taxon>
    </lineage>
</organism>
<dbReference type="RefSeq" id="WP_146913523.1">
    <property type="nucleotide sequence ID" value="NZ_CP042344.1"/>
</dbReference>